<evidence type="ECO:0000313" key="3">
    <source>
        <dbReference type="Proteomes" id="UP000251186"/>
    </source>
</evidence>
<gene>
    <name evidence="2" type="ORF">NCTC11166_00285</name>
</gene>
<dbReference type="Pfam" id="PF04014">
    <property type="entry name" value="MazE_antitoxin"/>
    <property type="match status" value="1"/>
</dbReference>
<dbReference type="RefSeq" id="WP_112861472.1">
    <property type="nucleotide sequence ID" value="NZ_UAQP01000005.1"/>
</dbReference>
<protein>
    <submittedName>
        <fullName evidence="2">Virulence-associated protein and related proteins</fullName>
    </submittedName>
</protein>
<accession>A0A2X1CU40</accession>
<dbReference type="EMBL" id="UAQP01000005">
    <property type="protein sequence ID" value="SPU51975.1"/>
    <property type="molecule type" value="Genomic_DNA"/>
</dbReference>
<dbReference type="InterPro" id="IPR037914">
    <property type="entry name" value="SpoVT-AbrB_sf"/>
</dbReference>
<dbReference type="InterPro" id="IPR007159">
    <property type="entry name" value="SpoVT-AbrB_dom"/>
</dbReference>
<dbReference type="AlphaFoldDB" id="A0A2X1CU40"/>
<evidence type="ECO:0000313" key="2">
    <source>
        <dbReference type="EMBL" id="SPU51975.1"/>
    </source>
</evidence>
<organism evidence="2 3">
    <name type="scientific">Brevundimonas vesicularis</name>
    <name type="common">Pseudomonas vesicularis</name>
    <dbReference type="NCBI Taxonomy" id="41276"/>
    <lineage>
        <taxon>Bacteria</taxon>
        <taxon>Pseudomonadati</taxon>
        <taxon>Pseudomonadota</taxon>
        <taxon>Alphaproteobacteria</taxon>
        <taxon>Caulobacterales</taxon>
        <taxon>Caulobacteraceae</taxon>
        <taxon>Brevundimonas</taxon>
    </lineage>
</organism>
<dbReference type="SUPFAM" id="SSF89447">
    <property type="entry name" value="AbrB/MazE/MraZ-like"/>
    <property type="match status" value="1"/>
</dbReference>
<reference evidence="2 3" key="1">
    <citation type="submission" date="2018-06" db="EMBL/GenBank/DDBJ databases">
        <authorList>
            <consortium name="Pathogen Informatics"/>
            <person name="Doyle S."/>
        </authorList>
    </citation>
    <scope>NUCLEOTIDE SEQUENCE [LARGE SCALE GENOMIC DNA]</scope>
    <source>
        <strain evidence="2 3">NCTC11166</strain>
    </source>
</reference>
<dbReference type="Proteomes" id="UP000251186">
    <property type="component" value="Unassembled WGS sequence"/>
</dbReference>
<sequence>MAVTSRTFRSGNSDAVRLPKEISFGPGVEVEIERKGDVVTISPKQKSVKEMLAKLRSLPKPDSIGVRHEVEIPERPGL</sequence>
<feature type="domain" description="SpoVT-AbrB" evidence="1">
    <location>
        <begin position="8"/>
        <end position="49"/>
    </location>
</feature>
<evidence type="ECO:0000259" key="1">
    <source>
        <dbReference type="SMART" id="SM00966"/>
    </source>
</evidence>
<dbReference type="SMART" id="SM00966">
    <property type="entry name" value="SpoVT_AbrB"/>
    <property type="match status" value="1"/>
</dbReference>
<dbReference type="Gene3D" id="2.10.260.10">
    <property type="match status" value="1"/>
</dbReference>
<dbReference type="GO" id="GO:0003677">
    <property type="term" value="F:DNA binding"/>
    <property type="evidence" value="ECO:0007669"/>
    <property type="project" value="InterPro"/>
</dbReference>
<proteinExistence type="predicted"/>
<name>A0A2X1CU40_BREVE</name>